<protein>
    <submittedName>
        <fullName evidence="1 3">Uncharacterized protein</fullName>
    </submittedName>
</protein>
<evidence type="ECO:0000313" key="2">
    <source>
        <dbReference type="Proteomes" id="UP000274429"/>
    </source>
</evidence>
<proteinExistence type="predicted"/>
<name>A0A0R3WYH5_HYDTA</name>
<reference evidence="1 2" key="2">
    <citation type="submission" date="2018-11" db="EMBL/GenBank/DDBJ databases">
        <authorList>
            <consortium name="Pathogen Informatics"/>
        </authorList>
    </citation>
    <scope>NUCLEOTIDE SEQUENCE [LARGE SCALE GENOMIC DNA]</scope>
</reference>
<evidence type="ECO:0000313" key="1">
    <source>
        <dbReference type="EMBL" id="VDM27691.1"/>
    </source>
</evidence>
<gene>
    <name evidence="1" type="ORF">TTAC_LOCUS5800</name>
</gene>
<dbReference type="WBParaSite" id="TTAC_0000581501-mRNA-1">
    <property type="protein sequence ID" value="TTAC_0000581501-mRNA-1"/>
    <property type="gene ID" value="TTAC_0000581501"/>
</dbReference>
<accession>A0A0R3WYH5</accession>
<dbReference type="Proteomes" id="UP000274429">
    <property type="component" value="Unassembled WGS sequence"/>
</dbReference>
<sequence>MEGVARCIVKWSVAPLLVDAQRGALLTLEGEERVHRREVMHHCARLSQLARDDVDLVAATLHDNRRWQWVVHEDDIDVHEQAARCLLLHTVSRCPPSQHRWMEMFGLVGDTSLQANVTSSVTTSVHCLGVGGGGDSDGVVVRVLCVCCCNPLNFHPMGKREKSSKCRIFLPGEVCGFEADGLALHLAELEAVVRGRCGSHEGAVADAVEKASSRDCVHLSLLVRAGVSVAVEVYCHRVLMMESRD</sequence>
<dbReference type="EMBL" id="UYWX01009126">
    <property type="protein sequence ID" value="VDM27691.1"/>
    <property type="molecule type" value="Genomic_DNA"/>
</dbReference>
<keyword evidence="2" id="KW-1185">Reference proteome</keyword>
<evidence type="ECO:0000313" key="3">
    <source>
        <dbReference type="WBParaSite" id="TTAC_0000581501-mRNA-1"/>
    </source>
</evidence>
<organism evidence="3">
    <name type="scientific">Hydatigena taeniaeformis</name>
    <name type="common">Feline tapeworm</name>
    <name type="synonym">Taenia taeniaeformis</name>
    <dbReference type="NCBI Taxonomy" id="6205"/>
    <lineage>
        <taxon>Eukaryota</taxon>
        <taxon>Metazoa</taxon>
        <taxon>Spiralia</taxon>
        <taxon>Lophotrochozoa</taxon>
        <taxon>Platyhelminthes</taxon>
        <taxon>Cestoda</taxon>
        <taxon>Eucestoda</taxon>
        <taxon>Cyclophyllidea</taxon>
        <taxon>Taeniidae</taxon>
        <taxon>Hydatigera</taxon>
    </lineage>
</organism>
<dbReference type="AlphaFoldDB" id="A0A0R3WYH5"/>
<reference evidence="3" key="1">
    <citation type="submission" date="2017-02" db="UniProtKB">
        <authorList>
            <consortium name="WormBaseParasite"/>
        </authorList>
    </citation>
    <scope>IDENTIFICATION</scope>
</reference>